<evidence type="ECO:0000256" key="4">
    <source>
        <dbReference type="ARBA" id="ARBA00023136"/>
    </source>
</evidence>
<sequence length="309" mass="34523">MKHFLFDAPLRPGAIRLLHTGTGVLLAIQALFLLPDVSMLYGPAGIVDQALVHGRTFGITITDIVRGTAHLIGDYEQHFVKLIAVLYIALATMLALGRLPCVGIGTLLAIHALWHTSGSAFSYGVDYLSATALFYCLCTPRARPMWHAPALRLLQLHLCIIYFFSGLAKALGATWWNGEALWKAVNQPYHLDAVPGFIAWLGQFTWLWAVGGWGVIMLELGYALFIWLHRLRPYWLWSIVGMHMGIALVIGLFQFAAVMILLNVVAYHYAYHTETEQPVYPSNKKPSRLRWAVWKQPHHVAGDTREGGI</sequence>
<dbReference type="SMART" id="SM00752">
    <property type="entry name" value="HTTM"/>
    <property type="match status" value="1"/>
</dbReference>
<feature type="transmembrane region" description="Helical" evidence="5">
    <location>
        <begin position="85"/>
        <end position="114"/>
    </location>
</feature>
<name>A0ABV7JJV6_9SPHI</name>
<keyword evidence="3 5" id="KW-1133">Transmembrane helix</keyword>
<dbReference type="PANTHER" id="PTHR39535:SF2">
    <property type="entry name" value="HTTM DOMAIN-CONTAINING PROTEIN"/>
    <property type="match status" value="1"/>
</dbReference>
<feature type="transmembrane region" description="Helical" evidence="5">
    <location>
        <begin position="14"/>
        <end position="34"/>
    </location>
</feature>
<feature type="transmembrane region" description="Helical" evidence="5">
    <location>
        <begin position="150"/>
        <end position="168"/>
    </location>
</feature>
<dbReference type="EMBL" id="JBHRTA010000036">
    <property type="protein sequence ID" value="MFC3198264.1"/>
    <property type="molecule type" value="Genomic_DNA"/>
</dbReference>
<evidence type="ECO:0000256" key="3">
    <source>
        <dbReference type="ARBA" id="ARBA00022989"/>
    </source>
</evidence>
<evidence type="ECO:0000313" key="8">
    <source>
        <dbReference type="Proteomes" id="UP001595526"/>
    </source>
</evidence>
<feature type="domain" description="HTTM-like" evidence="6">
    <location>
        <begin position="7"/>
        <end position="271"/>
    </location>
</feature>
<keyword evidence="8" id="KW-1185">Reference proteome</keyword>
<keyword evidence="4 5" id="KW-0472">Membrane</keyword>
<organism evidence="7 8">
    <name type="scientific">Parapedobacter deserti</name>
    <dbReference type="NCBI Taxonomy" id="1912957"/>
    <lineage>
        <taxon>Bacteria</taxon>
        <taxon>Pseudomonadati</taxon>
        <taxon>Bacteroidota</taxon>
        <taxon>Sphingobacteriia</taxon>
        <taxon>Sphingobacteriales</taxon>
        <taxon>Sphingobacteriaceae</taxon>
        <taxon>Parapedobacter</taxon>
    </lineage>
</organism>
<accession>A0ABV7JJV6</accession>
<dbReference type="InterPro" id="IPR052964">
    <property type="entry name" value="Sporulation_signal_mat"/>
</dbReference>
<dbReference type="InterPro" id="IPR011020">
    <property type="entry name" value="HTTM-like"/>
</dbReference>
<feature type="transmembrane region" description="Helical" evidence="5">
    <location>
        <begin position="235"/>
        <end position="262"/>
    </location>
</feature>
<evidence type="ECO:0000256" key="5">
    <source>
        <dbReference type="SAM" id="Phobius"/>
    </source>
</evidence>
<gene>
    <name evidence="7" type="ORF">ACFOET_11635</name>
</gene>
<dbReference type="PANTHER" id="PTHR39535">
    <property type="entry name" value="SPORULATION-DELAYING PROTEIN SDPB"/>
    <property type="match status" value="1"/>
</dbReference>
<dbReference type="RefSeq" id="WP_379022753.1">
    <property type="nucleotide sequence ID" value="NZ_JBHRTA010000036.1"/>
</dbReference>
<evidence type="ECO:0000313" key="7">
    <source>
        <dbReference type="EMBL" id="MFC3198264.1"/>
    </source>
</evidence>
<evidence type="ECO:0000256" key="2">
    <source>
        <dbReference type="ARBA" id="ARBA00022692"/>
    </source>
</evidence>
<evidence type="ECO:0000259" key="6">
    <source>
        <dbReference type="SMART" id="SM00752"/>
    </source>
</evidence>
<keyword evidence="2 5" id="KW-0812">Transmembrane</keyword>
<feature type="transmembrane region" description="Helical" evidence="5">
    <location>
        <begin position="206"/>
        <end position="228"/>
    </location>
</feature>
<reference evidence="8" key="1">
    <citation type="journal article" date="2019" name="Int. J. Syst. Evol. Microbiol.">
        <title>The Global Catalogue of Microorganisms (GCM) 10K type strain sequencing project: providing services to taxonomists for standard genome sequencing and annotation.</title>
        <authorList>
            <consortium name="The Broad Institute Genomics Platform"/>
            <consortium name="The Broad Institute Genome Sequencing Center for Infectious Disease"/>
            <person name="Wu L."/>
            <person name="Ma J."/>
        </authorList>
    </citation>
    <scope>NUCLEOTIDE SEQUENCE [LARGE SCALE GENOMIC DNA]</scope>
    <source>
        <strain evidence="8">KCTC 52416</strain>
    </source>
</reference>
<proteinExistence type="predicted"/>
<evidence type="ECO:0000256" key="1">
    <source>
        <dbReference type="ARBA" id="ARBA00004127"/>
    </source>
</evidence>
<comment type="subcellular location">
    <subcellularLocation>
        <location evidence="1">Endomembrane system</location>
        <topology evidence="1">Multi-pass membrane protein</topology>
    </subcellularLocation>
</comment>
<dbReference type="Proteomes" id="UP001595526">
    <property type="component" value="Unassembled WGS sequence"/>
</dbReference>
<protein>
    <recommendedName>
        <fullName evidence="6">HTTM-like domain-containing protein</fullName>
    </recommendedName>
</protein>
<comment type="caution">
    <text evidence="7">The sequence shown here is derived from an EMBL/GenBank/DDBJ whole genome shotgun (WGS) entry which is preliminary data.</text>
</comment>